<dbReference type="RefSeq" id="WP_250860578.1">
    <property type="nucleotide sequence ID" value="NZ_JAGSOJ010000004.1"/>
</dbReference>
<sequence length="208" mass="24380">MKNLFKYVLICIVILMVVFLWLLESHIVHKRETRVTIDNSDELIAHKVDIGELEEIVIINGESENWKLKDFKVFNFDQYQITGTGSIEFLGSKEELDNMTFFAPRVTVKREGQNREEYLCGDCYSVNNLGGTSIFNENENGQWLYEIPRMMSNFAKHDIRAYDKTVKITVEIEYRNDKHDSIKEIIPVEVLVINKEIFEDIGRFSFSH</sequence>
<reference evidence="2" key="2">
    <citation type="submission" date="2021-04" db="EMBL/GenBank/DDBJ databases">
        <authorList>
            <person name="Dong X."/>
        </authorList>
    </citation>
    <scope>NUCLEOTIDE SEQUENCE</scope>
    <source>
        <strain evidence="2">ZWT</strain>
    </source>
</reference>
<reference evidence="2" key="1">
    <citation type="journal article" date="2021" name="mSystems">
        <title>Bacteria and Archaea Synergistically Convert Glycine Betaine to Biogenic Methane in the Formosa Cold Seep of the South China Sea.</title>
        <authorList>
            <person name="Li L."/>
            <person name="Zhang W."/>
            <person name="Zhang S."/>
            <person name="Song L."/>
            <person name="Sun Q."/>
            <person name="Zhang H."/>
            <person name="Xiang H."/>
            <person name="Dong X."/>
        </authorList>
    </citation>
    <scope>NUCLEOTIDE SEQUENCE</scope>
    <source>
        <strain evidence="2">ZWT</strain>
    </source>
</reference>
<organism evidence="2 3">
    <name type="scientific">Oceanirhabdus seepicola</name>
    <dbReference type="NCBI Taxonomy" id="2828781"/>
    <lineage>
        <taxon>Bacteria</taxon>
        <taxon>Bacillati</taxon>
        <taxon>Bacillota</taxon>
        <taxon>Clostridia</taxon>
        <taxon>Eubacteriales</taxon>
        <taxon>Clostridiaceae</taxon>
        <taxon>Oceanirhabdus</taxon>
    </lineage>
</organism>
<feature type="transmembrane region" description="Helical" evidence="1">
    <location>
        <begin position="6"/>
        <end position="23"/>
    </location>
</feature>
<proteinExistence type="predicted"/>
<dbReference type="AlphaFoldDB" id="A0A9J6P5R4"/>
<dbReference type="Proteomes" id="UP001056429">
    <property type="component" value="Unassembled WGS sequence"/>
</dbReference>
<comment type="caution">
    <text evidence="2">The sequence shown here is derived from an EMBL/GenBank/DDBJ whole genome shotgun (WGS) entry which is preliminary data.</text>
</comment>
<dbReference type="EMBL" id="JAGSOJ010000004">
    <property type="protein sequence ID" value="MCM1991457.1"/>
    <property type="molecule type" value="Genomic_DNA"/>
</dbReference>
<protein>
    <submittedName>
        <fullName evidence="2">Uncharacterized protein</fullName>
    </submittedName>
</protein>
<evidence type="ECO:0000256" key="1">
    <source>
        <dbReference type="SAM" id="Phobius"/>
    </source>
</evidence>
<gene>
    <name evidence="2" type="ORF">KDK92_17115</name>
</gene>
<keyword evidence="3" id="KW-1185">Reference proteome</keyword>
<evidence type="ECO:0000313" key="3">
    <source>
        <dbReference type="Proteomes" id="UP001056429"/>
    </source>
</evidence>
<keyword evidence="1" id="KW-0812">Transmembrane</keyword>
<evidence type="ECO:0000313" key="2">
    <source>
        <dbReference type="EMBL" id="MCM1991457.1"/>
    </source>
</evidence>
<name>A0A9J6P5R4_9CLOT</name>
<keyword evidence="1" id="KW-0472">Membrane</keyword>
<accession>A0A9J6P5R4</accession>
<keyword evidence="1" id="KW-1133">Transmembrane helix</keyword>